<proteinExistence type="predicted"/>
<organism evidence="2 3">
    <name type="scientific">Asticcacaulis aquaticus</name>
    <dbReference type="NCBI Taxonomy" id="2984212"/>
    <lineage>
        <taxon>Bacteria</taxon>
        <taxon>Pseudomonadati</taxon>
        <taxon>Pseudomonadota</taxon>
        <taxon>Alphaproteobacteria</taxon>
        <taxon>Caulobacterales</taxon>
        <taxon>Caulobacteraceae</taxon>
        <taxon>Asticcacaulis</taxon>
    </lineage>
</organism>
<evidence type="ECO:0000313" key="3">
    <source>
        <dbReference type="Proteomes" id="UP001214854"/>
    </source>
</evidence>
<sequence>MKTLVLGALAVCGVMAAGSAFAECDATQEKMVGKAIADVVASETGKVAPAQKEVVDLDRCEGGSSHFDTRFKYKAVMADGKVAWIEGRARGTDDRIEDIRYTRASTELAAFAQGAMVAAR</sequence>
<dbReference type="RefSeq" id="WP_272747241.1">
    <property type="nucleotide sequence ID" value="NZ_JAQQKX010000003.1"/>
</dbReference>
<keyword evidence="3" id="KW-1185">Reference proteome</keyword>
<gene>
    <name evidence="2" type="ORF">PQU92_05690</name>
</gene>
<name>A0ABT5HRS8_9CAUL</name>
<reference evidence="2 3" key="1">
    <citation type="submission" date="2023-01" db="EMBL/GenBank/DDBJ databases">
        <title>Novel species of the genus Asticcacaulis isolated from rivers.</title>
        <authorList>
            <person name="Lu H."/>
        </authorList>
    </citation>
    <scope>NUCLEOTIDE SEQUENCE [LARGE SCALE GENOMIC DNA]</scope>
    <source>
        <strain evidence="2 3">BYS171W</strain>
    </source>
</reference>
<dbReference type="Proteomes" id="UP001214854">
    <property type="component" value="Unassembled WGS sequence"/>
</dbReference>
<keyword evidence="1" id="KW-0732">Signal</keyword>
<evidence type="ECO:0000313" key="2">
    <source>
        <dbReference type="EMBL" id="MDC7682759.1"/>
    </source>
</evidence>
<feature type="chain" id="PRO_5045053776" evidence="1">
    <location>
        <begin position="23"/>
        <end position="120"/>
    </location>
</feature>
<protein>
    <submittedName>
        <fullName evidence="2">Uncharacterized protein</fullName>
    </submittedName>
</protein>
<accession>A0ABT5HRS8</accession>
<feature type="signal peptide" evidence="1">
    <location>
        <begin position="1"/>
        <end position="22"/>
    </location>
</feature>
<evidence type="ECO:0000256" key="1">
    <source>
        <dbReference type="SAM" id="SignalP"/>
    </source>
</evidence>
<comment type="caution">
    <text evidence="2">The sequence shown here is derived from an EMBL/GenBank/DDBJ whole genome shotgun (WGS) entry which is preliminary data.</text>
</comment>
<dbReference type="EMBL" id="JAQQKX010000003">
    <property type="protein sequence ID" value="MDC7682759.1"/>
    <property type="molecule type" value="Genomic_DNA"/>
</dbReference>